<keyword evidence="1" id="KW-0472">Membrane</keyword>
<dbReference type="Proteomes" id="UP000050301">
    <property type="component" value="Unassembled WGS sequence"/>
</dbReference>
<reference evidence="2 3" key="1">
    <citation type="submission" date="2015-09" db="EMBL/GenBank/DDBJ databases">
        <title>Heavy metals and arsenic resistance mechanisms in polyextremophilic archaea of the family Ferroplasmaceae.</title>
        <authorList>
            <person name="Bulaev A.G."/>
            <person name="Kanygina A.V."/>
        </authorList>
    </citation>
    <scope>NUCLEOTIDE SEQUENCE [LARGE SCALE GENOMIC DNA]</scope>
    <source>
        <strain evidence="2 3">BH2</strain>
    </source>
</reference>
<feature type="transmembrane region" description="Helical" evidence="1">
    <location>
        <begin position="7"/>
        <end position="28"/>
    </location>
</feature>
<proteinExistence type="predicted"/>
<keyword evidence="1" id="KW-1133">Transmembrane helix</keyword>
<keyword evidence="3" id="KW-1185">Reference proteome</keyword>
<dbReference type="InParanoid" id="A0A0Q0RFL4"/>
<comment type="caution">
    <text evidence="2">The sequence shown here is derived from an EMBL/GenBank/DDBJ whole genome shotgun (WGS) entry which is preliminary data.</text>
</comment>
<name>A0A0Q0RFL4_9ARCH</name>
<gene>
    <name evidence="2" type="ORF">AOG55_01835</name>
</gene>
<organism evidence="2 3">
    <name type="scientific">Acidiplasma cupricumulans</name>
    <dbReference type="NCBI Taxonomy" id="312540"/>
    <lineage>
        <taxon>Archaea</taxon>
        <taxon>Methanobacteriati</taxon>
        <taxon>Thermoplasmatota</taxon>
        <taxon>Thermoplasmata</taxon>
        <taxon>Thermoplasmatales</taxon>
        <taxon>Ferroplasmaceae</taxon>
        <taxon>Acidiplasma</taxon>
    </lineage>
</organism>
<evidence type="ECO:0000313" key="2">
    <source>
        <dbReference type="EMBL" id="KQB33883.1"/>
    </source>
</evidence>
<evidence type="ECO:0000256" key="1">
    <source>
        <dbReference type="SAM" id="Phobius"/>
    </source>
</evidence>
<keyword evidence="1" id="KW-0812">Transmembrane</keyword>
<sequence length="170" mass="18486">MRTNKKYLKIVVISLALIIILSFIPYYGSFLHQGRNGNENNSSTASDPQNFFFINITKITLHDAVITPELNGTYHITAASASFNNLTLQHTVLGNKIITITAPYGNITGLNVWSNTLSFSAINTLVNGILNVITTITGILSGNLTVYNLSIEATYFSASSQQLNNGNVTL</sequence>
<dbReference type="RefSeq" id="WP_048101267.1">
    <property type="nucleotide sequence ID" value="NZ_LKBH01000287.1"/>
</dbReference>
<protein>
    <submittedName>
        <fullName evidence="2">Uncharacterized protein</fullName>
    </submittedName>
</protein>
<evidence type="ECO:0000313" key="3">
    <source>
        <dbReference type="Proteomes" id="UP000050301"/>
    </source>
</evidence>
<dbReference type="GeneID" id="84221106"/>
<dbReference type="EMBL" id="LKBH01000287">
    <property type="protein sequence ID" value="KQB33883.1"/>
    <property type="molecule type" value="Genomic_DNA"/>
</dbReference>
<dbReference type="AlphaFoldDB" id="A0A0Q0RFL4"/>
<accession>A0A0Q0RFL4</accession>